<evidence type="ECO:0000256" key="5">
    <source>
        <dbReference type="ARBA" id="ARBA00022737"/>
    </source>
</evidence>
<evidence type="ECO:0000313" key="11">
    <source>
        <dbReference type="Proteomes" id="UP000192247"/>
    </source>
</evidence>
<feature type="compositionally biased region" description="Basic and acidic residues" evidence="8">
    <location>
        <begin position="703"/>
        <end position="713"/>
    </location>
</feature>
<sequence length="1386" mass="154362">MALKKVKGNLERMFDKNLTDLVRGIRNNRNNEAKYITQCMEEIKEELRQDNIAVKSNAVAKLAYLQMLGYDISWAAFNIIEVMSSSKFTFKRIGYLAASQSFHDETDVLMLTTNMIRKDLNSVGVYESGVAMSGLACFVTPDLARDLSHDVMTLLTSTKPYLRKKAVLLMYKIFLRFPDALRPAFPKLKEKLEDPDPGVQSAAVNVICELARKNPKNYLPLAPVFFKLMTSSSNNWMLIKIIKLFGALTPLEPRLGKKLIEPLTNLIHSTSAMSLLYECINTVIAVLISISSGLPSHSASIQLCVQKLRVLIEDSDQNLKYLGLLAMAKILKTHPKTVQSHKDLVLQCLDDKDESIRLRALDLLYGMVGKKNLQEIVRRLMSHVDKAEGQHYRDQLLANIIDICSQDNYHFITNFEWYIGILVELTRIEGTRHGELIASQMLDVAVRVEAVRGEACRQMAHLLANTPLLIGQKDSITQVLMAAAYICGEFSHLLEEPEACMENMLRPRAVQLPPHIQATFVQNVLKIYSSTCASCDEATFRRLSALLIDRLPMFVHSGDLEVQERTCCTLALVKQAVKLFDRGEDVRGELQLLFQGELNPVAPKAQKKVPLPEGLDLESWINEPPSDSDSDHETAGGMEIFFRTEKATIAEEVRYEPDEEEMVKRRKARQSEQADNPHYLKSNTKSKKESSRANSRRNHKDKSRGLIDHEILRGVDVNDDGGRPKSKHSHRNGERGAGDGDADGEPVKRHKKRCGKKSTSGGDRRKNDRLSELLQTDSEEEDEVGADDAPTVLVKTLMELPDGARASDTDDDKDVNDPHRALNIDLGAALEESVFSSRYSKSKTVGFERTTETPPVTAIAVGGNDNQQNNNNNNNASNINNNNNNNMKNTADVTGIDDDGLLIRELESKTERKMKKREKKEKKHKKDKRKDSIAAVDDGKASGHNSKKTKHDKSSGESKDKRASRKENRVSSRHQHQHTSNSGAPSVRATMSFPTTSADHISRQKKSDYEEAPGITTPSREKGRSLPQTPLSPSLALLQCESRFEPLKEDQNVKLSYEIRTMLHVRDQLVCALKFTNKSTHPLKQLELTFRDGQHLRFVRPPGADDSTVPALPFTVLPAGVTHINEFAFEVSHLAADQVKATLTYMRCEEDGVQSDKIDCKIKVPVVAYLVPTPTPGDIFCGMLSSGSLMAKGSLTIPDVDVDFSHLLSKLAFHAHFAQIELVGQSASLLATAISGEPVCLLVKQKEGGKSSNGLLVIDGKSSSETLLNQALAEINRLITSGSLFEDYELYEDLGTIRWRHEGCLQGNAHLYQGKDPIRIEAPAVGGIEASVPASPTRHRRDYDEVTAEAVSNVEKRQNRFLLPVSLGSGSRWRPLVENAKTGKNV</sequence>
<keyword evidence="4" id="KW-0813">Transport</keyword>
<feature type="region of interest" description="Disordered" evidence="8">
    <location>
        <begin position="800"/>
        <end position="819"/>
    </location>
</feature>
<dbReference type="OrthoDB" id="10264595at2759"/>
<feature type="compositionally biased region" description="Basic residues" evidence="8">
    <location>
        <begin position="912"/>
        <end position="928"/>
    </location>
</feature>
<dbReference type="Gene3D" id="1.25.10.10">
    <property type="entry name" value="Leucine-rich Repeat Variant"/>
    <property type="match status" value="1"/>
</dbReference>
<feature type="compositionally biased region" description="Basic and acidic residues" evidence="8">
    <location>
        <begin position="762"/>
        <end position="771"/>
    </location>
</feature>
<organism evidence="10 11">
    <name type="scientific">Tropilaelaps mercedesae</name>
    <dbReference type="NCBI Taxonomy" id="418985"/>
    <lineage>
        <taxon>Eukaryota</taxon>
        <taxon>Metazoa</taxon>
        <taxon>Ecdysozoa</taxon>
        <taxon>Arthropoda</taxon>
        <taxon>Chelicerata</taxon>
        <taxon>Arachnida</taxon>
        <taxon>Acari</taxon>
        <taxon>Parasitiformes</taxon>
        <taxon>Mesostigmata</taxon>
        <taxon>Gamasina</taxon>
        <taxon>Dermanyssoidea</taxon>
        <taxon>Laelapidae</taxon>
        <taxon>Tropilaelaps</taxon>
    </lineage>
</organism>
<dbReference type="Pfam" id="PF26171">
    <property type="entry name" value="Mu_AP3"/>
    <property type="match status" value="1"/>
</dbReference>
<dbReference type="Pfam" id="PF01602">
    <property type="entry name" value="Adaptin_N"/>
    <property type="match status" value="1"/>
</dbReference>
<keyword evidence="11" id="KW-1185">Reference proteome</keyword>
<dbReference type="Proteomes" id="UP000192247">
    <property type="component" value="Unassembled WGS sequence"/>
</dbReference>
<comment type="subcellular location">
    <subcellularLocation>
        <location evidence="1">Endomembrane system</location>
    </subcellularLocation>
</comment>
<evidence type="ECO:0000256" key="7">
    <source>
        <dbReference type="ARBA" id="ARBA00023136"/>
    </source>
</evidence>
<dbReference type="GO" id="GO:0030123">
    <property type="term" value="C:AP-3 adaptor complex"/>
    <property type="evidence" value="ECO:0007669"/>
    <property type="project" value="InterPro"/>
</dbReference>
<dbReference type="GO" id="GO:0006896">
    <property type="term" value="P:Golgi to vacuole transport"/>
    <property type="evidence" value="ECO:0007669"/>
    <property type="project" value="TreeGrafter"/>
</dbReference>
<evidence type="ECO:0000256" key="6">
    <source>
        <dbReference type="ARBA" id="ARBA00022927"/>
    </source>
</evidence>
<keyword evidence="5" id="KW-0677">Repeat</keyword>
<comment type="caution">
    <text evidence="10">The sequence shown here is derived from an EMBL/GenBank/DDBJ whole genome shotgun (WGS) entry which is preliminary data.</text>
</comment>
<dbReference type="Pfam" id="PF06375">
    <property type="entry name" value="AP3D1"/>
    <property type="match status" value="1"/>
</dbReference>
<dbReference type="PANTHER" id="PTHR22781:SF12">
    <property type="entry name" value="AP-3 COMPLEX SUBUNIT DELTA-1"/>
    <property type="match status" value="1"/>
</dbReference>
<evidence type="ECO:0000256" key="3">
    <source>
        <dbReference type="ARBA" id="ARBA00015717"/>
    </source>
</evidence>
<dbReference type="FunCoup" id="A0A1V9XMI0">
    <property type="interactions" value="1714"/>
</dbReference>
<evidence type="ECO:0000256" key="2">
    <source>
        <dbReference type="ARBA" id="ARBA00006613"/>
    </source>
</evidence>
<dbReference type="SMART" id="SM01354">
    <property type="entry name" value="BLVR"/>
    <property type="match status" value="1"/>
</dbReference>
<feature type="region of interest" description="Disordered" evidence="8">
    <location>
        <begin position="651"/>
        <end position="792"/>
    </location>
</feature>
<feature type="compositionally biased region" description="Low complexity" evidence="8">
    <location>
        <begin position="864"/>
        <end position="889"/>
    </location>
</feature>
<dbReference type="InterPro" id="IPR002553">
    <property type="entry name" value="Clathrin/coatomer_adapt-like_N"/>
</dbReference>
<feature type="domain" description="AP-3 complex subunit delta" evidence="9">
    <location>
        <begin position="657"/>
        <end position="827"/>
    </location>
</feature>
<comment type="similarity">
    <text evidence="2">Belongs to the adaptor complexes large subunit family.</text>
</comment>
<dbReference type="PANTHER" id="PTHR22781">
    <property type="entry name" value="DELTA ADAPTIN-RELATED"/>
    <property type="match status" value="1"/>
</dbReference>
<dbReference type="GO" id="GO:0006623">
    <property type="term" value="P:protein targeting to vacuole"/>
    <property type="evidence" value="ECO:0007669"/>
    <property type="project" value="TreeGrafter"/>
</dbReference>
<feature type="region of interest" description="Disordered" evidence="8">
    <location>
        <begin position="857"/>
        <end position="894"/>
    </location>
</feature>
<proteinExistence type="inferred from homology"/>
<protein>
    <recommendedName>
        <fullName evidence="3">AP-3 complex subunit delta</fullName>
    </recommendedName>
</protein>
<gene>
    <name evidence="10" type="ORF">BIW11_00910</name>
</gene>
<feature type="compositionally biased region" description="Basic and acidic residues" evidence="8">
    <location>
        <begin position="952"/>
        <end position="970"/>
    </location>
</feature>
<dbReference type="InParanoid" id="A0A1V9XMI0"/>
<keyword evidence="7" id="KW-0472">Membrane</keyword>
<evidence type="ECO:0000256" key="4">
    <source>
        <dbReference type="ARBA" id="ARBA00022448"/>
    </source>
</evidence>
<dbReference type="InterPro" id="IPR016024">
    <property type="entry name" value="ARM-type_fold"/>
</dbReference>
<reference evidence="10 11" key="1">
    <citation type="journal article" date="2017" name="Gigascience">
        <title>Draft genome of the honey bee ectoparasitic mite, Tropilaelaps mercedesae, is shaped by the parasitic life history.</title>
        <authorList>
            <person name="Dong X."/>
            <person name="Armstrong S.D."/>
            <person name="Xia D."/>
            <person name="Makepeace B.L."/>
            <person name="Darby A.C."/>
            <person name="Kadowaki T."/>
        </authorList>
    </citation>
    <scope>NUCLEOTIDE SEQUENCE [LARGE SCALE GENOMIC DNA]</scope>
    <source>
        <strain evidence="10">Wuxi-XJTLU</strain>
    </source>
</reference>
<keyword evidence="6" id="KW-0653">Protein transport</keyword>
<dbReference type="EMBL" id="MNPL01007514">
    <property type="protein sequence ID" value="OQR74719.1"/>
    <property type="molecule type" value="Genomic_DNA"/>
</dbReference>
<accession>A0A1V9XMI0</accession>
<dbReference type="SUPFAM" id="SSF48371">
    <property type="entry name" value="ARM repeat"/>
    <property type="match status" value="1"/>
</dbReference>
<dbReference type="STRING" id="418985.A0A1V9XMI0"/>
<name>A0A1V9XMI0_9ACAR</name>
<feature type="compositionally biased region" description="Acidic residues" evidence="8">
    <location>
        <begin position="777"/>
        <end position="786"/>
    </location>
</feature>
<evidence type="ECO:0000256" key="8">
    <source>
        <dbReference type="SAM" id="MobiDB-lite"/>
    </source>
</evidence>
<dbReference type="InterPro" id="IPR011989">
    <property type="entry name" value="ARM-like"/>
</dbReference>
<evidence type="ECO:0000313" key="10">
    <source>
        <dbReference type="EMBL" id="OQR74719.1"/>
    </source>
</evidence>
<evidence type="ECO:0000256" key="1">
    <source>
        <dbReference type="ARBA" id="ARBA00004308"/>
    </source>
</evidence>
<feature type="region of interest" description="Disordered" evidence="8">
    <location>
        <begin position="907"/>
        <end position="1031"/>
    </location>
</feature>
<evidence type="ECO:0000259" key="9">
    <source>
        <dbReference type="SMART" id="SM01354"/>
    </source>
</evidence>
<dbReference type="InterPro" id="IPR010474">
    <property type="entry name" value="AP3D_dom_metazoa"/>
</dbReference>
<dbReference type="InterPro" id="IPR058898">
    <property type="entry name" value="Mu_AP3"/>
</dbReference>
<feature type="compositionally biased region" description="Basic and acidic residues" evidence="8">
    <location>
        <begin position="929"/>
        <end position="941"/>
    </location>
</feature>
<feature type="compositionally biased region" description="Basic and acidic residues" evidence="8">
    <location>
        <begin position="1000"/>
        <end position="1009"/>
    </location>
</feature>
<dbReference type="GO" id="GO:0010008">
    <property type="term" value="C:endosome membrane"/>
    <property type="evidence" value="ECO:0007669"/>
    <property type="project" value="TreeGrafter"/>
</dbReference>
<dbReference type="InterPro" id="IPR017105">
    <property type="entry name" value="AP3_complex_dsu"/>
</dbReference>
<dbReference type="FunFam" id="1.25.10.10:FF:000251">
    <property type="entry name" value="AP-3 complex subunit delta"/>
    <property type="match status" value="1"/>
</dbReference>